<name>A0A521E160_SACCC</name>
<dbReference type="EMBL" id="FXTB01000007">
    <property type="protein sequence ID" value="SMO77696.1"/>
    <property type="molecule type" value="Genomic_DNA"/>
</dbReference>
<evidence type="ECO:0000313" key="3">
    <source>
        <dbReference type="Proteomes" id="UP000319040"/>
    </source>
</evidence>
<protein>
    <recommendedName>
        <fullName evidence="1">IrrE N-terminal-like domain-containing protein</fullName>
    </recommendedName>
</protein>
<sequence length="315" mass="36434">MEEKLNQEDRYTISALFKRAKEYRSSAEYINFIQFIERFNHYSRYNTMLVYTQNRAVTFFGGESYWKKKFRRTIKEDARPYIILAPGGPVMLVYDIFDTEGELTPQELLEEGLGSNPHKVNGELNESRLIDAIDLAQQWGIVVKKRPLSYFNGGFVTTIVTGKLEINLKEELGAAEQFSVLIHELAHLFLGHTGHKELIHIEKTKKLRIEPRRLNQNAEELEAETVSYLILKRLGLTSKSAEYIAGYIKSDSLLQEVNYEMIIKVADKIESLFIPKHPSKKALEIQARNARKKQLITLLKAKLAQQKELKELNEE</sequence>
<reference evidence="2 3" key="1">
    <citation type="submission" date="2017-05" db="EMBL/GenBank/DDBJ databases">
        <authorList>
            <person name="Varghese N."/>
            <person name="Submissions S."/>
        </authorList>
    </citation>
    <scope>NUCLEOTIDE SEQUENCE [LARGE SCALE GENOMIC DNA]</scope>
    <source>
        <strain evidence="2 3">DSM 27040</strain>
    </source>
</reference>
<dbReference type="OrthoDB" id="9803716at2"/>
<dbReference type="InterPro" id="IPR010359">
    <property type="entry name" value="IrrE_HExxH"/>
</dbReference>
<feature type="domain" description="IrrE N-terminal-like" evidence="1">
    <location>
        <begin position="137"/>
        <end position="215"/>
    </location>
</feature>
<gene>
    <name evidence="2" type="ORF">SAMN06265379_107112</name>
</gene>
<accession>A0A521E160</accession>
<dbReference type="Pfam" id="PF06114">
    <property type="entry name" value="Peptidase_M78"/>
    <property type="match status" value="1"/>
</dbReference>
<dbReference type="AlphaFoldDB" id="A0A521E160"/>
<organism evidence="2 3">
    <name type="scientific">Saccharicrinis carchari</name>
    <dbReference type="NCBI Taxonomy" id="1168039"/>
    <lineage>
        <taxon>Bacteria</taxon>
        <taxon>Pseudomonadati</taxon>
        <taxon>Bacteroidota</taxon>
        <taxon>Bacteroidia</taxon>
        <taxon>Marinilabiliales</taxon>
        <taxon>Marinilabiliaceae</taxon>
        <taxon>Saccharicrinis</taxon>
    </lineage>
</organism>
<keyword evidence="3" id="KW-1185">Reference proteome</keyword>
<evidence type="ECO:0000313" key="2">
    <source>
        <dbReference type="EMBL" id="SMO77696.1"/>
    </source>
</evidence>
<dbReference type="Proteomes" id="UP000319040">
    <property type="component" value="Unassembled WGS sequence"/>
</dbReference>
<proteinExistence type="predicted"/>
<evidence type="ECO:0000259" key="1">
    <source>
        <dbReference type="Pfam" id="PF06114"/>
    </source>
</evidence>
<dbReference type="RefSeq" id="WP_142533993.1">
    <property type="nucleotide sequence ID" value="NZ_FXTB01000007.1"/>
</dbReference>